<dbReference type="InterPro" id="IPR051446">
    <property type="entry name" value="HTH_trans_reg/aminotransferase"/>
</dbReference>
<sequence length="475" mass="53964">MDRIYDIHLKRDTKEHLYVQLYKIIKKQIVNGILKTDSKLPPIRKLANSLSVNNVTVVNAYKMLEENGYVYKIIGSGTFVNSLETEVFNNLVGNEFIDFSLTSIEPNLFPVDNFKDAINITLDRDKGKAFEYQEIKGFKPLRESLSKYLESSNIKASPENIHIISGAQQGIDIISKGLVDFGDTVIVENPTYAGALASFNMRGANVIKAPIEQGGVNIELVEKICKNHSPKFFYSIPNFQNPTGYSYSKNNKLRLLELAYKYKFYIIEDDYSSELNFNGDSNESLKSLDKQKKVIYIKSFSKVIMPGLRLGFIISPSILEKELLYAKHITDISTSGLLQRAFDVFLRNNSLENQLQIIVNTYKTKFDLVKNLLTKKYNNEMICNIPKGGLNFWLSLPSNLDSKELYKNLLKKGVVIAYGEEFFSYSDVNSFYRISIASVSESDIKIGFEIISNTIKEMLLNVNSKESINGYIPII</sequence>
<dbReference type="InterPro" id="IPR015422">
    <property type="entry name" value="PyrdxlP-dep_Trfase_small"/>
</dbReference>
<dbReference type="CDD" id="cd07377">
    <property type="entry name" value="WHTH_GntR"/>
    <property type="match status" value="1"/>
</dbReference>
<dbReference type="GO" id="GO:0008483">
    <property type="term" value="F:transaminase activity"/>
    <property type="evidence" value="ECO:0007669"/>
    <property type="project" value="UniProtKB-KW"/>
</dbReference>
<keyword evidence="5" id="KW-0804">Transcription</keyword>
<dbReference type="PANTHER" id="PTHR46577:SF1">
    <property type="entry name" value="HTH-TYPE TRANSCRIPTIONAL REGULATORY PROTEIN GABR"/>
    <property type="match status" value="1"/>
</dbReference>
<dbReference type="KEGG" id="hprf:HLPR_12800"/>
<dbReference type="Pfam" id="PF00155">
    <property type="entry name" value="Aminotran_1_2"/>
    <property type="match status" value="1"/>
</dbReference>
<keyword evidence="7" id="KW-0032">Aminotransferase</keyword>
<keyword evidence="3" id="KW-0805">Transcription regulation</keyword>
<proteinExistence type="inferred from homology"/>
<dbReference type="GO" id="GO:0030170">
    <property type="term" value="F:pyridoxal phosphate binding"/>
    <property type="evidence" value="ECO:0007669"/>
    <property type="project" value="InterPro"/>
</dbReference>
<keyword evidence="8" id="KW-1185">Reference proteome</keyword>
<dbReference type="Gene3D" id="1.10.10.10">
    <property type="entry name" value="Winged helix-like DNA-binding domain superfamily/Winged helix DNA-binding domain"/>
    <property type="match status" value="1"/>
</dbReference>
<comment type="similarity">
    <text evidence="1">In the C-terminal section; belongs to the class-I pyridoxal-phosphate-dependent aminotransferase family.</text>
</comment>
<evidence type="ECO:0000313" key="8">
    <source>
        <dbReference type="Proteomes" id="UP001321786"/>
    </source>
</evidence>
<dbReference type="InterPro" id="IPR036388">
    <property type="entry name" value="WH-like_DNA-bd_sf"/>
</dbReference>
<reference evidence="7 8" key="1">
    <citation type="submission" date="2023-08" db="EMBL/GenBank/DDBJ databases">
        <title>Helicovermis profunda gen. nov., sp. nov., a novel mesophilic, fermentative bacterium within the Bacillota from a deep-sea hydrothermal vent chimney.</title>
        <authorList>
            <person name="Miyazaki U."/>
            <person name="Mizutani D."/>
            <person name="Hashimoto Y."/>
            <person name="Tame A."/>
            <person name="Sawayama S."/>
            <person name="Miyazaki J."/>
            <person name="Takai K."/>
            <person name="Nakagawa S."/>
        </authorList>
    </citation>
    <scope>NUCLEOTIDE SEQUENCE [LARGE SCALE GENOMIC DNA]</scope>
    <source>
        <strain evidence="7 8">S502</strain>
    </source>
</reference>
<gene>
    <name evidence="7" type="ORF">HLPR_12800</name>
</gene>
<keyword evidence="4" id="KW-0238">DNA-binding</keyword>
<feature type="domain" description="HTH gntR-type" evidence="6">
    <location>
        <begin position="15"/>
        <end position="83"/>
    </location>
</feature>
<dbReference type="PROSITE" id="PS50949">
    <property type="entry name" value="HTH_GNTR"/>
    <property type="match status" value="1"/>
</dbReference>
<dbReference type="RefSeq" id="WP_338537246.1">
    <property type="nucleotide sequence ID" value="NZ_AP028654.1"/>
</dbReference>
<dbReference type="InterPro" id="IPR000524">
    <property type="entry name" value="Tscrpt_reg_HTH_GntR"/>
</dbReference>
<evidence type="ECO:0000256" key="3">
    <source>
        <dbReference type="ARBA" id="ARBA00023015"/>
    </source>
</evidence>
<dbReference type="GO" id="GO:0003700">
    <property type="term" value="F:DNA-binding transcription factor activity"/>
    <property type="evidence" value="ECO:0007669"/>
    <property type="project" value="InterPro"/>
</dbReference>
<dbReference type="Gene3D" id="3.40.640.10">
    <property type="entry name" value="Type I PLP-dependent aspartate aminotransferase-like (Major domain)"/>
    <property type="match status" value="1"/>
</dbReference>
<dbReference type="InterPro" id="IPR015421">
    <property type="entry name" value="PyrdxlP-dep_Trfase_major"/>
</dbReference>
<organism evidence="7 8">
    <name type="scientific">Helicovermis profundi</name>
    <dbReference type="NCBI Taxonomy" id="3065157"/>
    <lineage>
        <taxon>Bacteria</taxon>
        <taxon>Bacillati</taxon>
        <taxon>Bacillota</taxon>
        <taxon>Clostridia</taxon>
        <taxon>Helicovermis</taxon>
    </lineage>
</organism>
<evidence type="ECO:0000256" key="4">
    <source>
        <dbReference type="ARBA" id="ARBA00023125"/>
    </source>
</evidence>
<dbReference type="Proteomes" id="UP001321786">
    <property type="component" value="Chromosome"/>
</dbReference>
<dbReference type="InterPro" id="IPR036390">
    <property type="entry name" value="WH_DNA-bd_sf"/>
</dbReference>
<dbReference type="PANTHER" id="PTHR46577">
    <property type="entry name" value="HTH-TYPE TRANSCRIPTIONAL REGULATORY PROTEIN GABR"/>
    <property type="match status" value="1"/>
</dbReference>
<dbReference type="SUPFAM" id="SSF46785">
    <property type="entry name" value="Winged helix' DNA-binding domain"/>
    <property type="match status" value="1"/>
</dbReference>
<dbReference type="EMBL" id="AP028654">
    <property type="protein sequence ID" value="BEP28949.1"/>
    <property type="molecule type" value="Genomic_DNA"/>
</dbReference>
<evidence type="ECO:0000256" key="2">
    <source>
        <dbReference type="ARBA" id="ARBA00022898"/>
    </source>
</evidence>
<dbReference type="SMART" id="SM00345">
    <property type="entry name" value="HTH_GNTR"/>
    <property type="match status" value="1"/>
</dbReference>
<evidence type="ECO:0000259" key="6">
    <source>
        <dbReference type="PROSITE" id="PS50949"/>
    </source>
</evidence>
<dbReference type="SUPFAM" id="SSF53383">
    <property type="entry name" value="PLP-dependent transferases"/>
    <property type="match status" value="1"/>
</dbReference>
<dbReference type="AlphaFoldDB" id="A0AAU9ELM6"/>
<keyword evidence="2" id="KW-0663">Pyridoxal phosphate</keyword>
<dbReference type="InterPro" id="IPR015424">
    <property type="entry name" value="PyrdxlP-dep_Trfase"/>
</dbReference>
<evidence type="ECO:0000256" key="1">
    <source>
        <dbReference type="ARBA" id="ARBA00005384"/>
    </source>
</evidence>
<protein>
    <submittedName>
        <fullName evidence="7">PLP-dependent aminotransferase family protein</fullName>
    </submittedName>
</protein>
<dbReference type="InterPro" id="IPR004839">
    <property type="entry name" value="Aminotransferase_I/II_large"/>
</dbReference>
<accession>A0AAU9ELM6</accession>
<dbReference type="CDD" id="cd00609">
    <property type="entry name" value="AAT_like"/>
    <property type="match status" value="1"/>
</dbReference>
<keyword evidence="7" id="KW-0808">Transferase</keyword>
<evidence type="ECO:0000313" key="7">
    <source>
        <dbReference type="EMBL" id="BEP28949.1"/>
    </source>
</evidence>
<dbReference type="GO" id="GO:0003677">
    <property type="term" value="F:DNA binding"/>
    <property type="evidence" value="ECO:0007669"/>
    <property type="project" value="UniProtKB-KW"/>
</dbReference>
<name>A0AAU9ELM6_9FIRM</name>
<dbReference type="Gene3D" id="3.90.1150.10">
    <property type="entry name" value="Aspartate Aminotransferase, domain 1"/>
    <property type="match status" value="1"/>
</dbReference>
<dbReference type="Pfam" id="PF00392">
    <property type="entry name" value="GntR"/>
    <property type="match status" value="1"/>
</dbReference>
<evidence type="ECO:0000256" key="5">
    <source>
        <dbReference type="ARBA" id="ARBA00023163"/>
    </source>
</evidence>